<dbReference type="PATRIC" id="fig|294671.3.peg.259"/>
<dbReference type="KEGG" id="mol:YLM1_0258"/>
<dbReference type="InterPro" id="IPR040493">
    <property type="entry name" value="DUF5518"/>
</dbReference>
<accession>A0A126QYA7</accession>
<evidence type="ECO:0000313" key="2">
    <source>
        <dbReference type="EMBL" id="AMK14818.1"/>
    </source>
</evidence>
<sequence>MAKMSSVFLGFLLTLVVYLFFGRYEFYGLLIVGFIVGYIAQEGIVGGMWNAALAGAFGTIVSAILFIILITISGTALMGVLGGLSGFTISGITSLFAVIYEIIKYMIVMGITGAVGGALTKQKN</sequence>
<dbReference type="AlphaFoldDB" id="A0A126QYA7"/>
<keyword evidence="1" id="KW-0472">Membrane</keyword>
<feature type="transmembrane region" description="Helical" evidence="1">
    <location>
        <begin position="7"/>
        <end position="40"/>
    </location>
</feature>
<evidence type="ECO:0000313" key="3">
    <source>
        <dbReference type="Proteomes" id="UP000066376"/>
    </source>
</evidence>
<keyword evidence="1" id="KW-0812">Transmembrane</keyword>
<dbReference type="EMBL" id="CP014265">
    <property type="protein sequence ID" value="AMK14818.1"/>
    <property type="molecule type" value="Genomic_DNA"/>
</dbReference>
<dbReference type="STRING" id="294671.YLM1_0258"/>
<dbReference type="GeneID" id="28488558"/>
<feature type="transmembrane region" description="Helical" evidence="1">
    <location>
        <begin position="102"/>
        <end position="120"/>
    </location>
</feature>
<name>A0A126QYA7_METOL</name>
<protein>
    <recommendedName>
        <fullName evidence="4">DUF5518 domain-containing protein</fullName>
    </recommendedName>
</protein>
<organism evidence="2 3">
    <name type="scientific">Methanobrevibacter olleyae</name>
    <dbReference type="NCBI Taxonomy" id="294671"/>
    <lineage>
        <taxon>Archaea</taxon>
        <taxon>Methanobacteriati</taxon>
        <taxon>Methanobacteriota</taxon>
        <taxon>Methanomada group</taxon>
        <taxon>Methanobacteria</taxon>
        <taxon>Methanobacteriales</taxon>
        <taxon>Methanobacteriaceae</taxon>
        <taxon>Methanobrevibacter</taxon>
    </lineage>
</organism>
<reference evidence="3" key="2">
    <citation type="submission" date="2016-02" db="EMBL/GenBank/DDBJ databases">
        <title>The draft genome sequence of the rumen methanogen Methanobrevibacter olleyae YLM1.</title>
        <authorList>
            <consortium name="New Zealand Agricultural Greenhouse Gas Research Centre/Pastoral Greenhouse Gas Research Consortium"/>
            <person name="Kelly W.J."/>
            <person name="Li D."/>
            <person name="Lambie S.C."/>
            <person name="Attwood G.T."/>
            <person name="Altermann E."/>
            <person name="Leahy S.C."/>
        </authorList>
    </citation>
    <scope>NUCLEOTIDE SEQUENCE [LARGE SCALE GENOMIC DNA]</scope>
    <source>
        <strain evidence="3">YLM1</strain>
    </source>
</reference>
<dbReference type="Pfam" id="PF17647">
    <property type="entry name" value="DUF5518"/>
    <property type="match status" value="1"/>
</dbReference>
<dbReference type="RefSeq" id="WP_067145551.1">
    <property type="nucleotide sequence ID" value="NZ_CP014265.1"/>
</dbReference>
<evidence type="ECO:0008006" key="4">
    <source>
        <dbReference type="Google" id="ProtNLM"/>
    </source>
</evidence>
<dbReference type="Proteomes" id="UP000066376">
    <property type="component" value="Chromosome"/>
</dbReference>
<keyword evidence="3" id="KW-1185">Reference proteome</keyword>
<keyword evidence="1" id="KW-1133">Transmembrane helix</keyword>
<evidence type="ECO:0000256" key="1">
    <source>
        <dbReference type="SAM" id="Phobius"/>
    </source>
</evidence>
<reference evidence="2 3" key="1">
    <citation type="journal article" date="2016" name="Genome Announc.">
        <title>Draft Genome Sequence of the Rumen Methanogen Methanobrevibacter olleyae YLM1.</title>
        <authorList>
            <person name="Kelly W.J."/>
            <person name="Li D."/>
            <person name="Lambie S.C."/>
            <person name="Cox F."/>
            <person name="Attwood G.T."/>
            <person name="Altermann E."/>
            <person name="Leahy S.C."/>
        </authorList>
    </citation>
    <scope>NUCLEOTIDE SEQUENCE [LARGE SCALE GENOMIC DNA]</scope>
    <source>
        <strain evidence="2 3">YLM1</strain>
    </source>
</reference>
<proteinExistence type="predicted"/>
<gene>
    <name evidence="2" type="ORF">YLM1_0258</name>
</gene>